<name>A0ABS8Q7Z9_9BURK</name>
<accession>A0ABS8Q7Z9</accession>
<feature type="transmembrane region" description="Helical" evidence="1">
    <location>
        <begin position="17"/>
        <end position="37"/>
    </location>
</feature>
<keyword evidence="1" id="KW-0812">Transmembrane</keyword>
<evidence type="ECO:0000313" key="2">
    <source>
        <dbReference type="EMBL" id="MCD2517825.1"/>
    </source>
</evidence>
<sequence length="152" mass="16664">MPPLSPLAYFRVTRASALYDIVIVTPFATPWTFALLYPQLSGLNVSLGGMPLPESTPVLVLFACLLGSLVLLWSSLRLVRTSLVLGRFDATGRAVFAVWMAWTLAQGGLPLLWFYLVPEVLWALAQAWPVAPGRALHPGRRTPHLTLVSGQR</sequence>
<evidence type="ECO:0000256" key="1">
    <source>
        <dbReference type="SAM" id="Phobius"/>
    </source>
</evidence>
<dbReference type="EMBL" id="JAJNOC010000005">
    <property type="protein sequence ID" value="MCD2517825.1"/>
    <property type="molecule type" value="Genomic_DNA"/>
</dbReference>
<keyword evidence="1" id="KW-1133">Transmembrane helix</keyword>
<evidence type="ECO:0000313" key="3">
    <source>
        <dbReference type="Proteomes" id="UP001179361"/>
    </source>
</evidence>
<protein>
    <submittedName>
        <fullName evidence="2">Uncharacterized protein</fullName>
    </submittedName>
</protein>
<gene>
    <name evidence="2" type="ORF">LQ564_16045</name>
</gene>
<comment type="caution">
    <text evidence="2">The sequence shown here is derived from an EMBL/GenBank/DDBJ whole genome shotgun (WGS) entry which is preliminary data.</text>
</comment>
<keyword evidence="1" id="KW-0472">Membrane</keyword>
<proteinExistence type="predicted"/>
<reference evidence="2" key="1">
    <citation type="submission" date="2021-11" db="EMBL/GenBank/DDBJ databases">
        <title>The complete genome of Massilia sp sp. G4R7.</title>
        <authorList>
            <person name="Liu L."/>
            <person name="Yue J."/>
            <person name="Yuan J."/>
            <person name="Yang F."/>
            <person name="Li L."/>
        </authorList>
    </citation>
    <scope>NUCLEOTIDE SEQUENCE</scope>
    <source>
        <strain evidence="2">G4R7</strain>
    </source>
</reference>
<dbReference type="RefSeq" id="WP_231059116.1">
    <property type="nucleotide sequence ID" value="NZ_JAJNOC010000005.1"/>
</dbReference>
<dbReference type="Proteomes" id="UP001179361">
    <property type="component" value="Unassembled WGS sequence"/>
</dbReference>
<feature type="transmembrane region" description="Helical" evidence="1">
    <location>
        <begin position="57"/>
        <end position="76"/>
    </location>
</feature>
<feature type="transmembrane region" description="Helical" evidence="1">
    <location>
        <begin position="96"/>
        <end position="116"/>
    </location>
</feature>
<keyword evidence="3" id="KW-1185">Reference proteome</keyword>
<organism evidence="2 3">
    <name type="scientific">Massilia phyllostachyos</name>
    <dbReference type="NCBI Taxonomy" id="2898585"/>
    <lineage>
        <taxon>Bacteria</taxon>
        <taxon>Pseudomonadati</taxon>
        <taxon>Pseudomonadota</taxon>
        <taxon>Betaproteobacteria</taxon>
        <taxon>Burkholderiales</taxon>
        <taxon>Oxalobacteraceae</taxon>
        <taxon>Telluria group</taxon>
        <taxon>Massilia</taxon>
    </lineage>
</organism>